<sequence>MKKSPTSNPTTSVRSLKEPLLVAAVPMDNSRDDSPIACGDSSKSTKRNEQLQVHRLLSFLIGSLAGVFLQVASVMVFFKLIIDASERHRDEVSNVLRGTADGAVDVSTMEHNEINPYDAIMKSEDSTWFNVAIWMTYHASLCVYLVVWTAMITLAISKIGWRYISTGLYIPPHVTRRTCFLRTFFFINGFVQGSLMPWIVLELHVGTWTSLELVWMPMVHLCVFLVVVFTYDWMEDEVSTDKIGSGKDVGDEDDNENEVYALL</sequence>
<name>A0A9K3L8R6_9STRA</name>
<evidence type="ECO:0000313" key="3">
    <source>
        <dbReference type="Proteomes" id="UP000693970"/>
    </source>
</evidence>
<dbReference type="Proteomes" id="UP000693970">
    <property type="component" value="Unassembled WGS sequence"/>
</dbReference>
<evidence type="ECO:0000313" key="2">
    <source>
        <dbReference type="EMBL" id="KAG7356883.1"/>
    </source>
</evidence>
<feature type="transmembrane region" description="Helical" evidence="1">
    <location>
        <begin position="213"/>
        <end position="234"/>
    </location>
</feature>
<proteinExistence type="predicted"/>
<reference evidence="2" key="1">
    <citation type="journal article" date="2021" name="Sci. Rep.">
        <title>Diploid genomic architecture of Nitzschia inconspicua, an elite biomass production diatom.</title>
        <authorList>
            <person name="Oliver A."/>
            <person name="Podell S."/>
            <person name="Pinowska A."/>
            <person name="Traller J.C."/>
            <person name="Smith S.R."/>
            <person name="McClure R."/>
            <person name="Beliaev A."/>
            <person name="Bohutskyi P."/>
            <person name="Hill E.A."/>
            <person name="Rabines A."/>
            <person name="Zheng H."/>
            <person name="Allen L.Z."/>
            <person name="Kuo A."/>
            <person name="Grigoriev I.V."/>
            <person name="Allen A.E."/>
            <person name="Hazlebeck D."/>
            <person name="Allen E.E."/>
        </authorList>
    </citation>
    <scope>NUCLEOTIDE SEQUENCE</scope>
    <source>
        <strain evidence="2">Hildebrandi</strain>
    </source>
</reference>
<gene>
    <name evidence="2" type="ORF">IV203_001570</name>
</gene>
<comment type="caution">
    <text evidence="2">The sequence shown here is derived from an EMBL/GenBank/DDBJ whole genome shotgun (WGS) entry which is preliminary data.</text>
</comment>
<reference evidence="2" key="2">
    <citation type="submission" date="2021-04" db="EMBL/GenBank/DDBJ databases">
        <authorList>
            <person name="Podell S."/>
        </authorList>
    </citation>
    <scope>NUCLEOTIDE SEQUENCE</scope>
    <source>
        <strain evidence="2">Hildebrandi</strain>
    </source>
</reference>
<dbReference type="EMBL" id="JAGRRH010000015">
    <property type="protein sequence ID" value="KAG7356883.1"/>
    <property type="molecule type" value="Genomic_DNA"/>
</dbReference>
<keyword evidence="1" id="KW-1133">Transmembrane helix</keyword>
<keyword evidence="1" id="KW-0812">Transmembrane</keyword>
<feature type="transmembrane region" description="Helical" evidence="1">
    <location>
        <begin position="56"/>
        <end position="82"/>
    </location>
</feature>
<feature type="transmembrane region" description="Helical" evidence="1">
    <location>
        <begin position="131"/>
        <end position="156"/>
    </location>
</feature>
<organism evidence="2 3">
    <name type="scientific">Nitzschia inconspicua</name>
    <dbReference type="NCBI Taxonomy" id="303405"/>
    <lineage>
        <taxon>Eukaryota</taxon>
        <taxon>Sar</taxon>
        <taxon>Stramenopiles</taxon>
        <taxon>Ochrophyta</taxon>
        <taxon>Bacillariophyta</taxon>
        <taxon>Bacillariophyceae</taxon>
        <taxon>Bacillariophycidae</taxon>
        <taxon>Bacillariales</taxon>
        <taxon>Bacillariaceae</taxon>
        <taxon>Nitzschia</taxon>
    </lineage>
</organism>
<evidence type="ECO:0000256" key="1">
    <source>
        <dbReference type="SAM" id="Phobius"/>
    </source>
</evidence>
<keyword evidence="1" id="KW-0472">Membrane</keyword>
<dbReference type="AlphaFoldDB" id="A0A9K3L8R6"/>
<keyword evidence="3" id="KW-1185">Reference proteome</keyword>
<feature type="transmembrane region" description="Helical" evidence="1">
    <location>
        <begin position="179"/>
        <end position="201"/>
    </location>
</feature>
<protein>
    <recommendedName>
        <fullName evidence="4">Transmembrane protein</fullName>
    </recommendedName>
</protein>
<evidence type="ECO:0008006" key="4">
    <source>
        <dbReference type="Google" id="ProtNLM"/>
    </source>
</evidence>
<accession>A0A9K3L8R6</accession>